<evidence type="ECO:0000256" key="2">
    <source>
        <dbReference type="ARBA" id="ARBA00022448"/>
    </source>
</evidence>
<keyword evidence="5" id="KW-0630">Potassium</keyword>
<sequence length="789" mass="88306">MEINANDTVFASITLLNVSDNHANYDVCLQTPPHILSDGIWGTHSTEGSPSRSSFPVHLLQVFVIYCMTWALEFPVKKLGLPLIISQMMAGLILGPTLHVLEKTKMMMFPYGSQDTLASIASLGYVLFVFEQGVKMDFSMIFRTGKKGWIIALLGLITPMLVSLVAENSLSSFLDQGNGLHKKGHEALVVLISQNITSFAVIASLLNDLQIINSELGRLTLSSALVGDMLSNILVYLASAFDKHRDLKGFGITFGYLFLVVIIIFFLYRPVMFWVIENTPERQEVKDIYLNIIMGFVFAMGWLATNVNQEVIFLPFIFGLATPSGAPLGSSLVQRSQFGIEFFLPFFLTTCAMKVNLSLLKSPSSAILVTVFLLFLGYLVKMVTYLVSSLYFKLPLKDALSLALLLNYKGVVQISMYTSALDKHDLHAEMFSVIIIIIMITSSIVYRLVKRLYDPSMKYAGYQQRNLFNLKPNSDLRVVVCIHKQHHTIPMMRALDLFYPTTEDPIIVDVLHLIELAGRSSPIFISHRMRKGAPSNVQNSYSENVILSFKLYEDENQGAISVYPYTAISPPALMQEDVCFLGLDKVASIIILPFHRKWSIEGKIEHEDKNISTINCKVMERAPCSVGILVSRGVHQKDSPLRLAMIFLGGNDDREALCLANRAARDSSINLVVYHITIKNNDENHDLDTVLDIAMLKDTKNEHSDLENVSYKEIEVESGLQTASILREMVDEHDFIIVGRRHGIECPQTKALQQWTEFTELGVIGDYLASADLDCKSSVLVVQQQQVSQ</sequence>
<dbReference type="AlphaFoldDB" id="A0AAN9KS66"/>
<dbReference type="Proteomes" id="UP001367508">
    <property type="component" value="Unassembled WGS sequence"/>
</dbReference>
<organism evidence="14 15">
    <name type="scientific">Canavalia gladiata</name>
    <name type="common">Sword bean</name>
    <name type="synonym">Dolichos gladiatus</name>
    <dbReference type="NCBI Taxonomy" id="3824"/>
    <lineage>
        <taxon>Eukaryota</taxon>
        <taxon>Viridiplantae</taxon>
        <taxon>Streptophyta</taxon>
        <taxon>Embryophyta</taxon>
        <taxon>Tracheophyta</taxon>
        <taxon>Spermatophyta</taxon>
        <taxon>Magnoliopsida</taxon>
        <taxon>eudicotyledons</taxon>
        <taxon>Gunneridae</taxon>
        <taxon>Pentapetalae</taxon>
        <taxon>rosids</taxon>
        <taxon>fabids</taxon>
        <taxon>Fabales</taxon>
        <taxon>Fabaceae</taxon>
        <taxon>Papilionoideae</taxon>
        <taxon>50 kb inversion clade</taxon>
        <taxon>NPAAA clade</taxon>
        <taxon>indigoferoid/millettioid clade</taxon>
        <taxon>Phaseoleae</taxon>
        <taxon>Canavalia</taxon>
    </lineage>
</organism>
<feature type="domain" description="Cation/H(+) antiporter C-terminal" evidence="13">
    <location>
        <begin position="643"/>
        <end position="785"/>
    </location>
</feature>
<feature type="transmembrane region" description="Helical" evidence="10">
    <location>
        <begin position="187"/>
        <end position="207"/>
    </location>
</feature>
<dbReference type="InterPro" id="IPR038770">
    <property type="entry name" value="Na+/solute_symporter_sf"/>
</dbReference>
<keyword evidence="3" id="KW-0633">Potassium transport</keyword>
<feature type="transmembrane region" description="Helical" evidence="10">
    <location>
        <begin position="399"/>
        <end position="418"/>
    </location>
</feature>
<evidence type="ECO:0000256" key="1">
    <source>
        <dbReference type="ARBA" id="ARBA00004141"/>
    </source>
</evidence>
<feature type="transmembrane region" description="Helical" evidence="10">
    <location>
        <begin position="342"/>
        <end position="360"/>
    </location>
</feature>
<evidence type="ECO:0000256" key="3">
    <source>
        <dbReference type="ARBA" id="ARBA00022538"/>
    </source>
</evidence>
<keyword evidence="15" id="KW-1185">Reference proteome</keyword>
<dbReference type="Gene3D" id="1.20.1530.20">
    <property type="match status" value="1"/>
</dbReference>
<protein>
    <recommendedName>
        <fullName evidence="16">Cation/H+ exchanger domain-containing protein</fullName>
    </recommendedName>
</protein>
<reference evidence="14 15" key="1">
    <citation type="submission" date="2024-01" db="EMBL/GenBank/DDBJ databases">
        <title>The genomes of 5 underutilized Papilionoideae crops provide insights into root nodulation and disease resistanc.</title>
        <authorList>
            <person name="Jiang F."/>
        </authorList>
    </citation>
    <scope>NUCLEOTIDE SEQUENCE [LARGE SCALE GENOMIC DNA]</scope>
    <source>
        <strain evidence="14">LVBAO_FW01</strain>
        <tissue evidence="14">Leaves</tissue>
    </source>
</reference>
<comment type="subcellular location">
    <subcellularLocation>
        <location evidence="1">Membrane</location>
        <topology evidence="1">Multi-pass membrane protein</topology>
    </subcellularLocation>
</comment>
<dbReference type="GO" id="GO:0012505">
    <property type="term" value="C:endomembrane system"/>
    <property type="evidence" value="ECO:0007669"/>
    <property type="project" value="TreeGrafter"/>
</dbReference>
<dbReference type="InterPro" id="IPR057290">
    <property type="entry name" value="CHX17_C"/>
</dbReference>
<feature type="transmembrane region" description="Helical" evidence="10">
    <location>
        <begin position="430"/>
        <end position="449"/>
    </location>
</feature>
<dbReference type="PANTHER" id="PTHR32468:SF97">
    <property type="entry name" value="CATION_H+ EXCHANGER 3"/>
    <property type="match status" value="1"/>
</dbReference>
<evidence type="ECO:0000256" key="5">
    <source>
        <dbReference type="ARBA" id="ARBA00022958"/>
    </source>
</evidence>
<evidence type="ECO:0000256" key="10">
    <source>
        <dbReference type="SAM" id="Phobius"/>
    </source>
</evidence>
<dbReference type="GO" id="GO:0006885">
    <property type="term" value="P:regulation of pH"/>
    <property type="evidence" value="ECO:0007669"/>
    <property type="project" value="TreeGrafter"/>
</dbReference>
<dbReference type="GO" id="GO:0015297">
    <property type="term" value="F:antiporter activity"/>
    <property type="evidence" value="ECO:0007669"/>
    <property type="project" value="InterPro"/>
</dbReference>
<evidence type="ECO:0000313" key="15">
    <source>
        <dbReference type="Proteomes" id="UP001367508"/>
    </source>
</evidence>
<feature type="transmembrane region" description="Helical" evidence="10">
    <location>
        <begin position="79"/>
        <end position="101"/>
    </location>
</feature>
<feature type="domain" description="Cation/H+ exchanger transmembrane" evidence="11">
    <location>
        <begin position="68"/>
        <end position="443"/>
    </location>
</feature>
<accession>A0AAN9KS66</accession>
<feature type="transmembrane region" description="Helical" evidence="10">
    <location>
        <begin position="149"/>
        <end position="167"/>
    </location>
</feature>
<evidence type="ECO:0000256" key="4">
    <source>
        <dbReference type="ARBA" id="ARBA00022692"/>
    </source>
</evidence>
<feature type="transmembrane region" description="Helical" evidence="10">
    <location>
        <begin position="219"/>
        <end position="238"/>
    </location>
</feature>
<feature type="transmembrane region" description="Helical" evidence="10">
    <location>
        <begin position="311"/>
        <end position="330"/>
    </location>
</feature>
<dbReference type="PANTHER" id="PTHR32468">
    <property type="entry name" value="CATION/H + ANTIPORTER"/>
    <property type="match status" value="1"/>
</dbReference>
<gene>
    <name evidence="14" type="ORF">VNO77_31800</name>
</gene>
<dbReference type="InterPro" id="IPR006153">
    <property type="entry name" value="Cation/H_exchanger_TM"/>
</dbReference>
<dbReference type="InterPro" id="IPR050794">
    <property type="entry name" value="CPA2_transporter"/>
</dbReference>
<feature type="transmembrane region" description="Helical" evidence="10">
    <location>
        <begin position="288"/>
        <end position="305"/>
    </location>
</feature>
<feature type="domain" description="Cation/H(+) antiporter central" evidence="12">
    <location>
        <begin position="507"/>
        <end position="634"/>
    </location>
</feature>
<keyword evidence="6 10" id="KW-1133">Transmembrane helix</keyword>
<feature type="transmembrane region" description="Helical" evidence="10">
    <location>
        <begin position="250"/>
        <end position="268"/>
    </location>
</feature>
<evidence type="ECO:0000313" key="14">
    <source>
        <dbReference type="EMBL" id="KAK7321298.1"/>
    </source>
</evidence>
<dbReference type="InterPro" id="IPR057291">
    <property type="entry name" value="CHX17_2nd"/>
</dbReference>
<dbReference type="EMBL" id="JAYMYQ010000007">
    <property type="protein sequence ID" value="KAK7321298.1"/>
    <property type="molecule type" value="Genomic_DNA"/>
</dbReference>
<evidence type="ECO:0000256" key="7">
    <source>
        <dbReference type="ARBA" id="ARBA00023065"/>
    </source>
</evidence>
<evidence type="ECO:0000256" key="8">
    <source>
        <dbReference type="ARBA" id="ARBA00023136"/>
    </source>
</evidence>
<feature type="transmembrane region" description="Helical" evidence="10">
    <location>
        <begin position="107"/>
        <end position="128"/>
    </location>
</feature>
<dbReference type="Pfam" id="PF23259">
    <property type="entry name" value="CHX17_C"/>
    <property type="match status" value="1"/>
</dbReference>
<dbReference type="GO" id="GO:1902600">
    <property type="term" value="P:proton transmembrane transport"/>
    <property type="evidence" value="ECO:0007669"/>
    <property type="project" value="InterPro"/>
</dbReference>
<evidence type="ECO:0000259" key="13">
    <source>
        <dbReference type="Pfam" id="PF23259"/>
    </source>
</evidence>
<evidence type="ECO:0000259" key="11">
    <source>
        <dbReference type="Pfam" id="PF00999"/>
    </source>
</evidence>
<keyword evidence="4 10" id="KW-0812">Transmembrane</keyword>
<feature type="transmembrane region" description="Helical" evidence="10">
    <location>
        <begin position="366"/>
        <end position="387"/>
    </location>
</feature>
<feature type="transmembrane region" description="Helical" evidence="10">
    <location>
        <begin position="55"/>
        <end position="72"/>
    </location>
</feature>
<dbReference type="GO" id="GO:0016020">
    <property type="term" value="C:membrane"/>
    <property type="evidence" value="ECO:0007669"/>
    <property type="project" value="UniProtKB-SubCell"/>
</dbReference>
<name>A0AAN9KS66_CANGL</name>
<proteinExistence type="inferred from homology"/>
<comment type="similarity">
    <text evidence="9">Belongs to the monovalent cation:proton antiporter 2 (CPA2) transporter (TC 2.A.37) family. CHX (TC 2.A.37.4) subfamily.</text>
</comment>
<evidence type="ECO:0000259" key="12">
    <source>
        <dbReference type="Pfam" id="PF23256"/>
    </source>
</evidence>
<evidence type="ECO:0008006" key="16">
    <source>
        <dbReference type="Google" id="ProtNLM"/>
    </source>
</evidence>
<dbReference type="Pfam" id="PF23256">
    <property type="entry name" value="CHX17_2nd"/>
    <property type="match status" value="1"/>
</dbReference>
<comment type="caution">
    <text evidence="14">The sequence shown here is derived from an EMBL/GenBank/DDBJ whole genome shotgun (WGS) entry which is preliminary data.</text>
</comment>
<dbReference type="GO" id="GO:0006813">
    <property type="term" value="P:potassium ion transport"/>
    <property type="evidence" value="ECO:0007669"/>
    <property type="project" value="UniProtKB-KW"/>
</dbReference>
<keyword evidence="7" id="KW-0406">Ion transport</keyword>
<keyword evidence="2" id="KW-0813">Transport</keyword>
<evidence type="ECO:0000256" key="9">
    <source>
        <dbReference type="ARBA" id="ARBA00038341"/>
    </source>
</evidence>
<dbReference type="Pfam" id="PF00999">
    <property type="entry name" value="Na_H_Exchanger"/>
    <property type="match status" value="1"/>
</dbReference>
<evidence type="ECO:0000256" key="6">
    <source>
        <dbReference type="ARBA" id="ARBA00022989"/>
    </source>
</evidence>
<keyword evidence="8 10" id="KW-0472">Membrane</keyword>